<keyword evidence="2" id="KW-1185">Reference proteome</keyword>
<reference evidence="1" key="1">
    <citation type="submission" date="2020-06" db="EMBL/GenBank/DDBJ databases">
        <authorList>
            <consortium name="Wellcome Sanger Institute Data Sharing"/>
        </authorList>
    </citation>
    <scope>NUCLEOTIDE SEQUENCE [LARGE SCALE GENOMIC DNA]</scope>
</reference>
<protein>
    <submittedName>
        <fullName evidence="1">Uncharacterized protein</fullName>
    </submittedName>
</protein>
<organism evidence="1 2">
    <name type="scientific">Gouania willdenowi</name>
    <name type="common">Blunt-snouted clingfish</name>
    <name type="synonym">Lepadogaster willdenowi</name>
    <dbReference type="NCBI Taxonomy" id="441366"/>
    <lineage>
        <taxon>Eukaryota</taxon>
        <taxon>Metazoa</taxon>
        <taxon>Chordata</taxon>
        <taxon>Craniata</taxon>
        <taxon>Vertebrata</taxon>
        <taxon>Euteleostomi</taxon>
        <taxon>Actinopterygii</taxon>
        <taxon>Neopterygii</taxon>
        <taxon>Teleostei</taxon>
        <taxon>Neoteleostei</taxon>
        <taxon>Acanthomorphata</taxon>
        <taxon>Ovalentaria</taxon>
        <taxon>Blenniimorphae</taxon>
        <taxon>Blenniiformes</taxon>
        <taxon>Gobiesocoidei</taxon>
        <taxon>Gobiesocidae</taxon>
        <taxon>Gobiesocinae</taxon>
        <taxon>Gouania</taxon>
    </lineage>
</organism>
<dbReference type="AlphaFoldDB" id="A0A8C5EH51"/>
<accession>A0A8C5EH51</accession>
<proteinExistence type="predicted"/>
<reference evidence="1" key="3">
    <citation type="submission" date="2025-09" db="UniProtKB">
        <authorList>
            <consortium name="Ensembl"/>
        </authorList>
    </citation>
    <scope>IDENTIFICATION</scope>
</reference>
<evidence type="ECO:0000313" key="1">
    <source>
        <dbReference type="Ensembl" id="ENSGWIP00000021787.1"/>
    </source>
</evidence>
<reference evidence="1" key="2">
    <citation type="submission" date="2025-08" db="UniProtKB">
        <authorList>
            <consortium name="Ensembl"/>
        </authorList>
    </citation>
    <scope>IDENTIFICATION</scope>
</reference>
<dbReference type="PANTHER" id="PTHR19446">
    <property type="entry name" value="REVERSE TRANSCRIPTASES"/>
    <property type="match status" value="1"/>
</dbReference>
<name>A0A8C5EH51_GOUWI</name>
<dbReference type="Proteomes" id="UP000694680">
    <property type="component" value="Chromosome 7"/>
</dbReference>
<dbReference type="Ensembl" id="ENSGWIT00000023890.1">
    <property type="protein sequence ID" value="ENSGWIP00000021787.1"/>
    <property type="gene ID" value="ENSGWIG00000011718.1"/>
</dbReference>
<evidence type="ECO:0000313" key="2">
    <source>
        <dbReference type="Proteomes" id="UP000694680"/>
    </source>
</evidence>
<sequence length="126" mass="14859">ELRKLCWETNSELCLRITPKEVKAALRKLNNKKLLKFGGDCMFEWLTNIFNHVGGTERLPCEWTRGVILPFWKRKGDRLFCGNHRGITLLSIPGKLFTRILLTRFMKLNQRLFGAYQKLRSEHKPK</sequence>